<evidence type="ECO:0000256" key="1">
    <source>
        <dbReference type="SAM" id="Phobius"/>
    </source>
</evidence>
<feature type="transmembrane region" description="Helical" evidence="1">
    <location>
        <begin position="30"/>
        <end position="48"/>
    </location>
</feature>
<dbReference type="EMBL" id="JAOPJZ010000006">
    <property type="protein sequence ID" value="MCU4752204.1"/>
    <property type="molecule type" value="Genomic_DNA"/>
</dbReference>
<feature type="transmembrane region" description="Helical" evidence="1">
    <location>
        <begin position="350"/>
        <end position="372"/>
    </location>
</feature>
<evidence type="ECO:0000313" key="2">
    <source>
        <dbReference type="EMBL" id="MCU4752204.1"/>
    </source>
</evidence>
<feature type="transmembrane region" description="Helical" evidence="1">
    <location>
        <begin position="414"/>
        <end position="436"/>
    </location>
</feature>
<gene>
    <name evidence="2" type="ORF">OB919_09435</name>
</gene>
<keyword evidence="1" id="KW-1133">Transmembrane helix</keyword>
<feature type="transmembrane region" description="Helical" evidence="1">
    <location>
        <begin position="179"/>
        <end position="196"/>
    </location>
</feature>
<feature type="transmembrane region" description="Helical" evidence="1">
    <location>
        <begin position="306"/>
        <end position="325"/>
    </location>
</feature>
<proteinExistence type="predicted"/>
<feature type="transmembrane region" description="Helical" evidence="1">
    <location>
        <begin position="60"/>
        <end position="81"/>
    </location>
</feature>
<keyword evidence="3" id="KW-1185">Reference proteome</keyword>
<feature type="transmembrane region" description="Helical" evidence="1">
    <location>
        <begin position="378"/>
        <end position="402"/>
    </location>
</feature>
<accession>A0AAP2Z7M1</accession>
<keyword evidence="1" id="KW-0472">Membrane</keyword>
<dbReference type="Proteomes" id="UP001321047">
    <property type="component" value="Unassembled WGS sequence"/>
</dbReference>
<evidence type="ECO:0000313" key="3">
    <source>
        <dbReference type="Proteomes" id="UP001321047"/>
    </source>
</evidence>
<sequence length="475" mass="50890">MGTSLDRTLFLTLFREEWRLHTRLFGGRRFLLFPLVIATLVAVGSYAMSETGYSAETIRTGLHVAVLAFGLYSGSAAFVGSDMLENIFGEITPVLGTSSTLPIARRRLLGHFLLKDVLFYAVVFVLPLSTAAIALEGIDALVAWRVVTTWLSLSLVFLIGGTLTLTLIALGTRGVSKRWFALGGLVAGTGLLHFGVDGSHLSWLVFVDGPVWIGGGVAGLTVFVALGALRLYDPMAAGNTRSVSGGATWVERVPGSSDPLVRKTLLDLARSSGGLWKPIVSAVILFGMIVALETIVRSIVGVEPAPGIFFGGILGLTAFTTYNWLTQFDSVESYLAYPVSVEDVFRAKRVAFYLVGGPTMFAPYLVAVRWYGVGPLETIVGALLLGGFSLYYYGVTVSIAGFDPNEFLFDAVRFLVFTLAVAVVLVPALVVGFVFSPRNPQVVGGLITSGVLAGTIGVWLALRSGPRWADRYRRG</sequence>
<name>A0AAP2Z7M1_9EURY</name>
<organism evidence="2 3">
    <name type="scientific">Natronosalvus hydrolyticus</name>
    <dbReference type="NCBI Taxonomy" id="2979988"/>
    <lineage>
        <taxon>Archaea</taxon>
        <taxon>Methanobacteriati</taxon>
        <taxon>Methanobacteriota</taxon>
        <taxon>Stenosarchaea group</taxon>
        <taxon>Halobacteria</taxon>
        <taxon>Halobacteriales</taxon>
        <taxon>Natrialbaceae</taxon>
        <taxon>Natronosalvus</taxon>
    </lineage>
</organism>
<feature type="transmembrane region" description="Helical" evidence="1">
    <location>
        <begin position="279"/>
        <end position="300"/>
    </location>
</feature>
<dbReference type="RefSeq" id="WP_342808548.1">
    <property type="nucleotide sequence ID" value="NZ_JAOPJZ010000006.1"/>
</dbReference>
<feature type="transmembrane region" description="Helical" evidence="1">
    <location>
        <begin position="150"/>
        <end position="172"/>
    </location>
</feature>
<feature type="transmembrane region" description="Helical" evidence="1">
    <location>
        <begin position="442"/>
        <end position="462"/>
    </location>
</feature>
<reference evidence="2 3" key="1">
    <citation type="submission" date="2022-09" db="EMBL/GenBank/DDBJ databases">
        <title>Enrichment on poylsaccharides allowed isolation of novel metabolic and taxonomic groups of Haloarchaea.</title>
        <authorList>
            <person name="Sorokin D.Y."/>
            <person name="Elcheninov A.G."/>
            <person name="Khizhniak T.V."/>
            <person name="Kolganova T.V."/>
            <person name="Kublanov I.V."/>
        </authorList>
    </citation>
    <scope>NUCLEOTIDE SEQUENCE [LARGE SCALE GENOMIC DNA]</scope>
    <source>
        <strain evidence="2 3">AArc-curdl1</strain>
    </source>
</reference>
<feature type="transmembrane region" description="Helical" evidence="1">
    <location>
        <begin position="117"/>
        <end position="138"/>
    </location>
</feature>
<keyword evidence="1" id="KW-0812">Transmembrane</keyword>
<dbReference type="AlphaFoldDB" id="A0AAP2Z7M1"/>
<comment type="caution">
    <text evidence="2">The sequence shown here is derived from an EMBL/GenBank/DDBJ whole genome shotgun (WGS) entry which is preliminary data.</text>
</comment>
<protein>
    <submittedName>
        <fullName evidence="2">Uncharacterized protein</fullName>
    </submittedName>
</protein>
<feature type="transmembrane region" description="Helical" evidence="1">
    <location>
        <begin position="211"/>
        <end position="232"/>
    </location>
</feature>